<dbReference type="InterPro" id="IPR001387">
    <property type="entry name" value="Cro/C1-type_HTH"/>
</dbReference>
<dbReference type="HOGENOM" id="CLU_066192_4_4_9"/>
<name>D9TIL5_CALOO</name>
<feature type="domain" description="HTH cro/C1-type" evidence="2">
    <location>
        <begin position="20"/>
        <end position="71"/>
    </location>
</feature>
<dbReference type="AlphaFoldDB" id="D9TIL5"/>
<organism evidence="3 4">
    <name type="scientific">Caldicellulosiruptor obsidiansis (strain ATCC BAA-2073 / JCM 16842 / OB47)</name>
    <dbReference type="NCBI Taxonomy" id="608506"/>
    <lineage>
        <taxon>Bacteria</taxon>
        <taxon>Bacillati</taxon>
        <taxon>Bacillota</taxon>
        <taxon>Bacillota incertae sedis</taxon>
        <taxon>Caldicellulosiruptorales</taxon>
        <taxon>Caldicellulosiruptoraceae</taxon>
        <taxon>Caldicellulosiruptor</taxon>
    </lineage>
</organism>
<proteinExistence type="predicted"/>
<dbReference type="PANTHER" id="PTHR46558">
    <property type="entry name" value="TRACRIPTIONAL REGULATORY PROTEIN-RELATED-RELATED"/>
    <property type="match status" value="1"/>
</dbReference>
<dbReference type="SMART" id="SM00530">
    <property type="entry name" value="HTH_XRE"/>
    <property type="match status" value="1"/>
</dbReference>
<dbReference type="EMBL" id="CP002164">
    <property type="protein sequence ID" value="ADL41847.1"/>
    <property type="molecule type" value="Genomic_DNA"/>
</dbReference>
<dbReference type="CDD" id="cd00093">
    <property type="entry name" value="HTH_XRE"/>
    <property type="match status" value="1"/>
</dbReference>
<dbReference type="KEGG" id="cob:COB47_0528"/>
<dbReference type="Pfam" id="PF01381">
    <property type="entry name" value="HTH_3"/>
    <property type="match status" value="1"/>
</dbReference>
<dbReference type="Proteomes" id="UP000000347">
    <property type="component" value="Chromosome"/>
</dbReference>
<evidence type="ECO:0000256" key="1">
    <source>
        <dbReference type="ARBA" id="ARBA00023125"/>
    </source>
</evidence>
<dbReference type="PROSITE" id="PS50943">
    <property type="entry name" value="HTH_CROC1"/>
    <property type="match status" value="1"/>
</dbReference>
<evidence type="ECO:0000313" key="4">
    <source>
        <dbReference type="Proteomes" id="UP000000347"/>
    </source>
</evidence>
<keyword evidence="1" id="KW-0238">DNA-binding</keyword>
<dbReference type="OrthoDB" id="9811208at2"/>
<dbReference type="PANTHER" id="PTHR46558:SF11">
    <property type="entry name" value="HTH-TYPE TRANSCRIPTIONAL REGULATOR XRE"/>
    <property type="match status" value="1"/>
</dbReference>
<dbReference type="eggNOG" id="COG1396">
    <property type="taxonomic scope" value="Bacteria"/>
</dbReference>
<evidence type="ECO:0000259" key="2">
    <source>
        <dbReference type="PROSITE" id="PS50943"/>
    </source>
</evidence>
<sequence>MIALDERKRLEELGLKIGILREEKRISQKELAKRLEISPQALANYEKGKRMPGINILVRLSEELDVSIDFLLGLTDIRKPRSRMVKEQLEMLESIQEKEEILSLIEELSNWEPEAVKIIERFLKRVRKNIESRDKGRHIQ</sequence>
<reference evidence="3 4" key="1">
    <citation type="journal article" date="2010" name="J. Bacteriol.">
        <title>Complete genome sequence of the cellulolytic thermophile Caldicellulosiruptor obsidiansis OB47T.</title>
        <authorList>
            <person name="Elkins J.G."/>
            <person name="Lochner A."/>
            <person name="Hamilton-Brehm S.D."/>
            <person name="Davenport K.W."/>
            <person name="Podar M."/>
            <person name="Brown S.D."/>
            <person name="Land M.L."/>
            <person name="Hauser L.J."/>
            <person name="Klingeman D.M."/>
            <person name="Raman B."/>
            <person name="Goodwin L.A."/>
            <person name="Tapia R."/>
            <person name="Meincke L.J."/>
            <person name="Detter J.C."/>
            <person name="Bruce D.C."/>
            <person name="Han C.S."/>
            <person name="Palumbo A.V."/>
            <person name="Cottingham R.W."/>
            <person name="Keller M."/>
            <person name="Graham D.E."/>
        </authorList>
    </citation>
    <scope>NUCLEOTIDE SEQUENCE [LARGE SCALE GENOMIC DNA]</scope>
    <source>
        <strain evidence="4">ATCC BAA-2073 / strain OB47</strain>
    </source>
</reference>
<dbReference type="InterPro" id="IPR010982">
    <property type="entry name" value="Lambda_DNA-bd_dom_sf"/>
</dbReference>
<keyword evidence="4" id="KW-1185">Reference proteome</keyword>
<dbReference type="SUPFAM" id="SSF47413">
    <property type="entry name" value="lambda repressor-like DNA-binding domains"/>
    <property type="match status" value="1"/>
</dbReference>
<gene>
    <name evidence="3" type="ordered locus">COB47_0528</name>
</gene>
<dbReference type="RefSeq" id="WP_013289852.1">
    <property type="nucleotide sequence ID" value="NC_014392.1"/>
</dbReference>
<dbReference type="Gene3D" id="1.10.260.40">
    <property type="entry name" value="lambda repressor-like DNA-binding domains"/>
    <property type="match status" value="1"/>
</dbReference>
<dbReference type="GO" id="GO:0003677">
    <property type="term" value="F:DNA binding"/>
    <property type="evidence" value="ECO:0007669"/>
    <property type="project" value="UniProtKB-KW"/>
</dbReference>
<accession>D9TIL5</accession>
<dbReference type="STRING" id="608506.COB47_0528"/>
<protein>
    <submittedName>
        <fullName evidence="3">Helix-turn-helix domain protein</fullName>
    </submittedName>
</protein>
<evidence type="ECO:0000313" key="3">
    <source>
        <dbReference type="EMBL" id="ADL41847.1"/>
    </source>
</evidence>